<evidence type="ECO:0000256" key="9">
    <source>
        <dbReference type="ARBA" id="ARBA00023136"/>
    </source>
</evidence>
<keyword evidence="4 12" id="KW-0812">Transmembrane</keyword>
<name>A0AA88RES0_9ASTE</name>
<dbReference type="EMBL" id="JAVXUO010001587">
    <property type="protein sequence ID" value="KAK2980825.1"/>
    <property type="molecule type" value="Genomic_DNA"/>
</dbReference>
<dbReference type="PANTHER" id="PTHR24286:SF53">
    <property type="entry name" value="BETA-AMYRIN 28-OXIDASE-LIKE"/>
    <property type="match status" value="1"/>
</dbReference>
<reference evidence="13" key="1">
    <citation type="submission" date="2022-12" db="EMBL/GenBank/DDBJ databases">
        <title>Draft genome assemblies for two species of Escallonia (Escalloniales).</title>
        <authorList>
            <person name="Chanderbali A."/>
            <person name="Dervinis C."/>
            <person name="Anghel I."/>
            <person name="Soltis D."/>
            <person name="Soltis P."/>
            <person name="Zapata F."/>
        </authorList>
    </citation>
    <scope>NUCLEOTIDE SEQUENCE</scope>
    <source>
        <strain evidence="13">UCBG92.1500</strain>
        <tissue evidence="13">Leaf</tissue>
    </source>
</reference>
<dbReference type="GO" id="GO:0016705">
    <property type="term" value="F:oxidoreductase activity, acting on paired donors, with incorporation or reduction of molecular oxygen"/>
    <property type="evidence" value="ECO:0007669"/>
    <property type="project" value="InterPro"/>
</dbReference>
<evidence type="ECO:0000256" key="1">
    <source>
        <dbReference type="ARBA" id="ARBA00001971"/>
    </source>
</evidence>
<organism evidence="13 14">
    <name type="scientific">Escallonia rubra</name>
    <dbReference type="NCBI Taxonomy" id="112253"/>
    <lineage>
        <taxon>Eukaryota</taxon>
        <taxon>Viridiplantae</taxon>
        <taxon>Streptophyta</taxon>
        <taxon>Embryophyta</taxon>
        <taxon>Tracheophyta</taxon>
        <taxon>Spermatophyta</taxon>
        <taxon>Magnoliopsida</taxon>
        <taxon>eudicotyledons</taxon>
        <taxon>Gunneridae</taxon>
        <taxon>Pentapetalae</taxon>
        <taxon>asterids</taxon>
        <taxon>campanulids</taxon>
        <taxon>Escalloniales</taxon>
        <taxon>Escalloniaceae</taxon>
        <taxon>Escallonia</taxon>
    </lineage>
</organism>
<sequence>MRALITNQFFLWDIFLFLPLFIRPKPAAKTTSIPLLAAPIGITQRTLTLHTHTCAMELLLASLLLLALFSLSFLLVFHFKTNSPKFPPGNTGWPIVGETLELVSENRTPDKFIDERRTKHSPEIFKTSLAGETMAVLCSPAGNKFLFSNENKLVVSWWPRSLEKITMSSRGSAAEKAKRNSGFFAEFLKPDALKRYVPIIDSMVMQHLETEWNTANNQVKAYPLSKKFTFAVGCKIFMSIDDSEHVARLSEPYAKVAAGLLSVPVNFPGTNFSNGIKAANFIRDELTPIIEERRRKLYDEKELADPNLMSHILLSTDENGMSMTKNDIADTVLGALLASHETVAIAMSFVLYYLADHPDVYAKVLKEQLEVANSKEPENLLNRDDCQKMKYSRNVINEALRLQPPAVGGFKHVISDFTYAGFTVPKGWKIFWSTYSTNKDPKYFPNPEKFDPSRFEDNGPAPYTFIPFGGGARMCPGAEFSRLEILIFVHRLITKFRWEKLIPDEKIVYKPMPISVDGLPIRLVPRENKAQSCSGLAMLEVQSP</sequence>
<dbReference type="GO" id="GO:0004497">
    <property type="term" value="F:monooxygenase activity"/>
    <property type="evidence" value="ECO:0007669"/>
    <property type="project" value="UniProtKB-KW"/>
</dbReference>
<accession>A0AA88RES0</accession>
<dbReference type="SUPFAM" id="SSF48264">
    <property type="entry name" value="Cytochrome P450"/>
    <property type="match status" value="1"/>
</dbReference>
<keyword evidence="9 12" id="KW-0472">Membrane</keyword>
<evidence type="ECO:0000313" key="13">
    <source>
        <dbReference type="EMBL" id="KAK2980825.1"/>
    </source>
</evidence>
<dbReference type="PRINTS" id="PR00463">
    <property type="entry name" value="EP450I"/>
</dbReference>
<evidence type="ECO:0000256" key="11">
    <source>
        <dbReference type="RuleBase" id="RU000461"/>
    </source>
</evidence>
<dbReference type="InterPro" id="IPR036396">
    <property type="entry name" value="Cyt_P450_sf"/>
</dbReference>
<dbReference type="PROSITE" id="PS00086">
    <property type="entry name" value="CYTOCHROME_P450"/>
    <property type="match status" value="1"/>
</dbReference>
<evidence type="ECO:0000256" key="8">
    <source>
        <dbReference type="ARBA" id="ARBA00023004"/>
    </source>
</evidence>
<evidence type="ECO:0000256" key="5">
    <source>
        <dbReference type="ARBA" id="ARBA00022723"/>
    </source>
</evidence>
<dbReference type="GO" id="GO:0016125">
    <property type="term" value="P:sterol metabolic process"/>
    <property type="evidence" value="ECO:0007669"/>
    <property type="project" value="TreeGrafter"/>
</dbReference>
<keyword evidence="8 10" id="KW-0408">Iron</keyword>
<comment type="cofactor">
    <cofactor evidence="1 10">
        <name>heme</name>
        <dbReference type="ChEBI" id="CHEBI:30413"/>
    </cofactor>
</comment>
<comment type="subcellular location">
    <subcellularLocation>
        <location evidence="2">Membrane</location>
        <topology evidence="2">Single-pass membrane protein</topology>
    </subcellularLocation>
</comment>
<evidence type="ECO:0000256" key="7">
    <source>
        <dbReference type="ARBA" id="ARBA00023002"/>
    </source>
</evidence>
<dbReference type="InterPro" id="IPR001128">
    <property type="entry name" value="Cyt_P450"/>
</dbReference>
<keyword evidence="11" id="KW-0503">Monooxygenase</keyword>
<dbReference type="FunFam" id="1.10.630.10:FF:000022">
    <property type="entry name" value="Taxadiene 5-alpha hydroxylase"/>
    <property type="match status" value="1"/>
</dbReference>
<evidence type="ECO:0000256" key="4">
    <source>
        <dbReference type="ARBA" id="ARBA00022692"/>
    </source>
</evidence>
<keyword evidence="14" id="KW-1185">Reference proteome</keyword>
<evidence type="ECO:0000256" key="2">
    <source>
        <dbReference type="ARBA" id="ARBA00004167"/>
    </source>
</evidence>
<dbReference type="InterPro" id="IPR002401">
    <property type="entry name" value="Cyt_P450_E_grp-I"/>
</dbReference>
<evidence type="ECO:0000256" key="10">
    <source>
        <dbReference type="PIRSR" id="PIRSR602401-1"/>
    </source>
</evidence>
<evidence type="ECO:0008006" key="15">
    <source>
        <dbReference type="Google" id="ProtNLM"/>
    </source>
</evidence>
<evidence type="ECO:0000256" key="3">
    <source>
        <dbReference type="ARBA" id="ARBA00010617"/>
    </source>
</evidence>
<gene>
    <name evidence="13" type="ORF">RJ640_020477</name>
</gene>
<dbReference type="PANTHER" id="PTHR24286">
    <property type="entry name" value="CYTOCHROME P450 26"/>
    <property type="match status" value="1"/>
</dbReference>
<proteinExistence type="inferred from homology"/>
<dbReference type="GO" id="GO:0020037">
    <property type="term" value="F:heme binding"/>
    <property type="evidence" value="ECO:0007669"/>
    <property type="project" value="InterPro"/>
</dbReference>
<keyword evidence="10 11" id="KW-0349">Heme</keyword>
<dbReference type="GO" id="GO:0016020">
    <property type="term" value="C:membrane"/>
    <property type="evidence" value="ECO:0007669"/>
    <property type="project" value="UniProtKB-SubCell"/>
</dbReference>
<protein>
    <recommendedName>
        <fullName evidence="15">Cytochrome P450</fullName>
    </recommendedName>
</protein>
<keyword evidence="5 10" id="KW-0479">Metal-binding</keyword>
<dbReference type="GO" id="GO:0005506">
    <property type="term" value="F:iron ion binding"/>
    <property type="evidence" value="ECO:0007669"/>
    <property type="project" value="InterPro"/>
</dbReference>
<dbReference type="CDD" id="cd11043">
    <property type="entry name" value="CYP90-like"/>
    <property type="match status" value="1"/>
</dbReference>
<evidence type="ECO:0000256" key="6">
    <source>
        <dbReference type="ARBA" id="ARBA00022989"/>
    </source>
</evidence>
<dbReference type="Pfam" id="PF00067">
    <property type="entry name" value="p450"/>
    <property type="match status" value="1"/>
</dbReference>
<comment type="caution">
    <text evidence="13">The sequence shown here is derived from an EMBL/GenBank/DDBJ whole genome shotgun (WGS) entry which is preliminary data.</text>
</comment>
<keyword evidence="7 11" id="KW-0560">Oxidoreductase</keyword>
<evidence type="ECO:0000256" key="12">
    <source>
        <dbReference type="SAM" id="Phobius"/>
    </source>
</evidence>
<feature type="binding site" description="axial binding residue" evidence="10">
    <location>
        <position position="475"/>
    </location>
    <ligand>
        <name>heme</name>
        <dbReference type="ChEBI" id="CHEBI:30413"/>
    </ligand>
    <ligandPart>
        <name>Fe</name>
        <dbReference type="ChEBI" id="CHEBI:18248"/>
    </ligandPart>
</feature>
<dbReference type="InterPro" id="IPR017972">
    <property type="entry name" value="Cyt_P450_CS"/>
</dbReference>
<dbReference type="Proteomes" id="UP001187471">
    <property type="component" value="Unassembled WGS sequence"/>
</dbReference>
<dbReference type="PRINTS" id="PR00385">
    <property type="entry name" value="P450"/>
</dbReference>
<dbReference type="Gene3D" id="1.10.630.10">
    <property type="entry name" value="Cytochrome P450"/>
    <property type="match status" value="1"/>
</dbReference>
<keyword evidence="6 12" id="KW-1133">Transmembrane helix</keyword>
<evidence type="ECO:0000313" key="14">
    <source>
        <dbReference type="Proteomes" id="UP001187471"/>
    </source>
</evidence>
<dbReference type="AlphaFoldDB" id="A0AA88RES0"/>
<comment type="similarity">
    <text evidence="3 11">Belongs to the cytochrome P450 family.</text>
</comment>
<feature type="transmembrane region" description="Helical" evidence="12">
    <location>
        <begin position="58"/>
        <end position="79"/>
    </location>
</feature>